<dbReference type="STRING" id="210143.A0A1R3JDK4"/>
<dbReference type="OMA" id="FPEATVC"/>
<sequence>MATSRILLSHLRRSSRLSTLSLARVSHVPSQPAPPSHPNLQPRVSPLAPSVSRSFFSLADSVEESSLPIRAIVSLLDGFHNLTGLPWWITIATSTVAMRFALLPMVVIHLQKLKRFGELASKLPSPFPPPMSGRSYIDQILHFEKERKAIGCPSILWFLAPYFTQVPVLLLWVTSIRRMSLDNYPGFDSGGALWFQNLTELPHGVLGPIFPFLIASLHYINVQIAFETSAVKKADPLLVQLFKFYLDFLTIPFFGIAFMIPQGSIVYWVTNSSLSLVQQLTLKHPAVCAKFGLPDRNALATVKSSEVISDAGTPSVEPLATLSSAVKNLSPKELLALSVTHLARGKRDSAIPLLELALEKDPEYVKAMLLMGQTLMQKGLLVEATEYLERGISKLLLSGHPTEVEDLDHLVLLSMWAGSVYAQQGKITEGLSHLERIATLKEPEDPKSKANYFDGLLFLSSGLLMAGRKTEALKYLRMVVAYNPAHSYLVEQVENDKDDFADGLANSRRRDY</sequence>
<feature type="transmembrane region" description="Helical" evidence="6">
    <location>
        <begin position="205"/>
        <end position="224"/>
    </location>
</feature>
<evidence type="ECO:0000256" key="5">
    <source>
        <dbReference type="ARBA" id="ARBA00023136"/>
    </source>
</evidence>
<feature type="transmembrane region" description="Helical" evidence="6">
    <location>
        <begin position="244"/>
        <end position="269"/>
    </location>
</feature>
<evidence type="ECO:0000256" key="1">
    <source>
        <dbReference type="ARBA" id="ARBA00004141"/>
    </source>
</evidence>
<dbReference type="CDD" id="cd20069">
    <property type="entry name" value="5TM_Oxa1-like"/>
    <property type="match status" value="1"/>
</dbReference>
<dbReference type="OrthoDB" id="2148490at2759"/>
<accession>A0A1R3JDK4</accession>
<evidence type="ECO:0000256" key="4">
    <source>
        <dbReference type="ARBA" id="ARBA00022989"/>
    </source>
</evidence>
<evidence type="ECO:0000256" key="3">
    <source>
        <dbReference type="ARBA" id="ARBA00022692"/>
    </source>
</evidence>
<evidence type="ECO:0000313" key="7">
    <source>
        <dbReference type="EMBL" id="OMO92914.1"/>
    </source>
</evidence>
<feature type="transmembrane region" description="Helical" evidence="6">
    <location>
        <begin position="85"/>
        <end position="108"/>
    </location>
</feature>
<feature type="transmembrane region" description="Helical" evidence="6">
    <location>
        <begin position="155"/>
        <end position="174"/>
    </location>
</feature>
<gene>
    <name evidence="7" type="ORF">CCACVL1_06730</name>
</gene>
<proteinExistence type="inferred from homology"/>
<organism evidence="7 8">
    <name type="scientific">Corchorus capsularis</name>
    <name type="common">Jute</name>
    <dbReference type="NCBI Taxonomy" id="210143"/>
    <lineage>
        <taxon>Eukaryota</taxon>
        <taxon>Viridiplantae</taxon>
        <taxon>Streptophyta</taxon>
        <taxon>Embryophyta</taxon>
        <taxon>Tracheophyta</taxon>
        <taxon>Spermatophyta</taxon>
        <taxon>Magnoliopsida</taxon>
        <taxon>eudicotyledons</taxon>
        <taxon>Gunneridae</taxon>
        <taxon>Pentapetalae</taxon>
        <taxon>rosids</taxon>
        <taxon>malvids</taxon>
        <taxon>Malvales</taxon>
        <taxon>Malvaceae</taxon>
        <taxon>Grewioideae</taxon>
        <taxon>Apeibeae</taxon>
        <taxon>Corchorus</taxon>
    </lineage>
</organism>
<evidence type="ECO:0000256" key="6">
    <source>
        <dbReference type="SAM" id="Phobius"/>
    </source>
</evidence>
<protein>
    <submittedName>
        <fullName evidence="7">Membrane insertase OXA1/ALB3/YidC</fullName>
    </submittedName>
</protein>
<comment type="caution">
    <text evidence="7">The sequence shown here is derived from an EMBL/GenBank/DDBJ whole genome shotgun (WGS) entry which is preliminary data.</text>
</comment>
<dbReference type="GO" id="GO:0005743">
    <property type="term" value="C:mitochondrial inner membrane"/>
    <property type="evidence" value="ECO:0007669"/>
    <property type="project" value="TreeGrafter"/>
</dbReference>
<name>A0A1R3JDK4_COCAP</name>
<keyword evidence="3 6" id="KW-0812">Transmembrane</keyword>
<keyword evidence="8" id="KW-1185">Reference proteome</keyword>
<dbReference type="InterPro" id="IPR011990">
    <property type="entry name" value="TPR-like_helical_dom_sf"/>
</dbReference>
<dbReference type="SUPFAM" id="SSF48452">
    <property type="entry name" value="TPR-like"/>
    <property type="match status" value="1"/>
</dbReference>
<dbReference type="Gene3D" id="1.25.40.10">
    <property type="entry name" value="Tetratricopeptide repeat domain"/>
    <property type="match status" value="1"/>
</dbReference>
<dbReference type="AlphaFoldDB" id="A0A1R3JDK4"/>
<comment type="similarity">
    <text evidence="2">Belongs to the OXA1/ALB3/YidC (TC 2.A.9.2) family.</text>
</comment>
<dbReference type="InterPro" id="IPR001708">
    <property type="entry name" value="YidC/ALB3/OXA1/COX18"/>
</dbReference>
<keyword evidence="5 6" id="KW-0472">Membrane</keyword>
<dbReference type="GO" id="GO:0032977">
    <property type="term" value="F:membrane insertase activity"/>
    <property type="evidence" value="ECO:0007669"/>
    <property type="project" value="InterPro"/>
</dbReference>
<dbReference type="PANTHER" id="PTHR12428">
    <property type="entry name" value="OXA1"/>
    <property type="match status" value="1"/>
</dbReference>
<reference evidence="7 8" key="1">
    <citation type="submission" date="2013-09" db="EMBL/GenBank/DDBJ databases">
        <title>Corchorus capsularis genome sequencing.</title>
        <authorList>
            <person name="Alam M."/>
            <person name="Haque M.S."/>
            <person name="Islam M.S."/>
            <person name="Emdad E.M."/>
            <person name="Islam M.M."/>
            <person name="Ahmed B."/>
            <person name="Halim A."/>
            <person name="Hossen Q.M.M."/>
            <person name="Hossain M.Z."/>
            <person name="Ahmed R."/>
            <person name="Khan M.M."/>
            <person name="Islam R."/>
            <person name="Rashid M.M."/>
            <person name="Khan S.A."/>
            <person name="Rahman M.S."/>
            <person name="Alam M."/>
        </authorList>
    </citation>
    <scope>NUCLEOTIDE SEQUENCE [LARGE SCALE GENOMIC DNA]</scope>
    <source>
        <strain evidence="8">cv. CVL-1</strain>
        <tissue evidence="7">Whole seedling</tissue>
    </source>
</reference>
<dbReference type="Proteomes" id="UP000188268">
    <property type="component" value="Unassembled WGS sequence"/>
</dbReference>
<keyword evidence="4 6" id="KW-1133">Transmembrane helix</keyword>
<dbReference type="Gramene" id="OMO92914">
    <property type="protein sequence ID" value="OMO92914"/>
    <property type="gene ID" value="CCACVL1_06730"/>
</dbReference>
<comment type="subcellular location">
    <subcellularLocation>
        <location evidence="1">Membrane</location>
        <topology evidence="1">Multi-pass membrane protein</topology>
    </subcellularLocation>
</comment>
<evidence type="ECO:0000313" key="8">
    <source>
        <dbReference type="Proteomes" id="UP000188268"/>
    </source>
</evidence>
<dbReference type="EMBL" id="AWWV01008136">
    <property type="protein sequence ID" value="OMO92914.1"/>
    <property type="molecule type" value="Genomic_DNA"/>
</dbReference>
<dbReference type="Pfam" id="PF14559">
    <property type="entry name" value="TPR_19"/>
    <property type="match status" value="1"/>
</dbReference>
<dbReference type="GO" id="GO:0032979">
    <property type="term" value="P:protein insertion into mitochondrial inner membrane from matrix"/>
    <property type="evidence" value="ECO:0007669"/>
    <property type="project" value="TreeGrafter"/>
</dbReference>
<dbReference type="PANTHER" id="PTHR12428:SF65">
    <property type="entry name" value="CYTOCHROME C OXIDASE ASSEMBLY PROTEIN COX18, MITOCHONDRIAL"/>
    <property type="match status" value="1"/>
</dbReference>
<evidence type="ECO:0000256" key="2">
    <source>
        <dbReference type="ARBA" id="ARBA00010583"/>
    </source>
</evidence>